<gene>
    <name evidence="1" type="ORF">IPOD504_LOCUS6400</name>
</gene>
<dbReference type="EMBL" id="OW152830">
    <property type="protein sequence ID" value="CAH2048816.1"/>
    <property type="molecule type" value="Genomic_DNA"/>
</dbReference>
<reference evidence="1" key="1">
    <citation type="submission" date="2022-03" db="EMBL/GenBank/DDBJ databases">
        <authorList>
            <person name="Martin H S."/>
        </authorList>
    </citation>
    <scope>NUCLEOTIDE SEQUENCE</scope>
</reference>
<keyword evidence="2" id="KW-1185">Reference proteome</keyword>
<sequence>MCIVNLLSIQCCPKLGVQFAVCPMLVQFCGSNWAAGAETRPRRTLLCRKSAGRGVRARTLSRHTARAGATRPESALAEGVACDIISVKYNRGRAYETVENASARFCESNTSKVNESRVQSTTTDGAQRESDLGSKNPYYETIRVWCRSRCFLAPSKYCKNRSVTVRQQANLHRSL</sequence>
<protein>
    <submittedName>
        <fullName evidence="1">Uncharacterized protein</fullName>
    </submittedName>
</protein>
<feature type="non-terminal residue" evidence="1">
    <location>
        <position position="175"/>
    </location>
</feature>
<accession>A0ABN8I984</accession>
<organism evidence="1 2">
    <name type="scientific">Iphiclides podalirius</name>
    <name type="common">scarce swallowtail</name>
    <dbReference type="NCBI Taxonomy" id="110791"/>
    <lineage>
        <taxon>Eukaryota</taxon>
        <taxon>Metazoa</taxon>
        <taxon>Ecdysozoa</taxon>
        <taxon>Arthropoda</taxon>
        <taxon>Hexapoda</taxon>
        <taxon>Insecta</taxon>
        <taxon>Pterygota</taxon>
        <taxon>Neoptera</taxon>
        <taxon>Endopterygota</taxon>
        <taxon>Lepidoptera</taxon>
        <taxon>Glossata</taxon>
        <taxon>Ditrysia</taxon>
        <taxon>Papilionoidea</taxon>
        <taxon>Papilionidae</taxon>
        <taxon>Papilioninae</taxon>
        <taxon>Iphiclides</taxon>
    </lineage>
</organism>
<evidence type="ECO:0000313" key="1">
    <source>
        <dbReference type="EMBL" id="CAH2048816.1"/>
    </source>
</evidence>
<evidence type="ECO:0000313" key="2">
    <source>
        <dbReference type="Proteomes" id="UP000837857"/>
    </source>
</evidence>
<dbReference type="Proteomes" id="UP000837857">
    <property type="component" value="Chromosome 18"/>
</dbReference>
<name>A0ABN8I984_9NEOP</name>
<proteinExistence type="predicted"/>